<dbReference type="EMBL" id="JBHSBY010000140">
    <property type="protein sequence ID" value="MFC4198562.1"/>
    <property type="molecule type" value="Genomic_DNA"/>
</dbReference>
<dbReference type="Proteomes" id="UP001595792">
    <property type="component" value="Unassembled WGS sequence"/>
</dbReference>
<sequence length="54" mass="5668">MSALCVLLAVAVVACKKNEKEINVPDTFTGAEAKLQLSVTAPKLVTYSANELSS</sequence>
<evidence type="ECO:0000313" key="2">
    <source>
        <dbReference type="Proteomes" id="UP001595792"/>
    </source>
</evidence>
<name>A0ABV8NSE9_9SPHI</name>
<proteinExistence type="predicted"/>
<accession>A0ABV8NSE9</accession>
<protein>
    <submittedName>
        <fullName evidence="1">Uncharacterized protein</fullName>
    </submittedName>
</protein>
<keyword evidence="2" id="KW-1185">Reference proteome</keyword>
<organism evidence="1 2">
    <name type="scientific">Pedobacter jamesrossensis</name>
    <dbReference type="NCBI Taxonomy" id="1908238"/>
    <lineage>
        <taxon>Bacteria</taxon>
        <taxon>Pseudomonadati</taxon>
        <taxon>Bacteroidota</taxon>
        <taxon>Sphingobacteriia</taxon>
        <taxon>Sphingobacteriales</taxon>
        <taxon>Sphingobacteriaceae</taxon>
        <taxon>Pedobacter</taxon>
    </lineage>
</organism>
<comment type="caution">
    <text evidence="1">The sequence shown here is derived from an EMBL/GenBank/DDBJ whole genome shotgun (WGS) entry which is preliminary data.</text>
</comment>
<dbReference type="RefSeq" id="WP_378962570.1">
    <property type="nucleotide sequence ID" value="NZ_JBHSBY010000140.1"/>
</dbReference>
<gene>
    <name evidence="1" type="ORF">ACFOUY_17785</name>
</gene>
<evidence type="ECO:0000313" key="1">
    <source>
        <dbReference type="EMBL" id="MFC4198562.1"/>
    </source>
</evidence>
<reference evidence="2" key="1">
    <citation type="journal article" date="2019" name="Int. J. Syst. Evol. Microbiol.">
        <title>The Global Catalogue of Microorganisms (GCM) 10K type strain sequencing project: providing services to taxonomists for standard genome sequencing and annotation.</title>
        <authorList>
            <consortium name="The Broad Institute Genomics Platform"/>
            <consortium name="The Broad Institute Genome Sequencing Center for Infectious Disease"/>
            <person name="Wu L."/>
            <person name="Ma J."/>
        </authorList>
    </citation>
    <scope>NUCLEOTIDE SEQUENCE [LARGE SCALE GENOMIC DNA]</scope>
    <source>
        <strain evidence="2">CCM 8689</strain>
    </source>
</reference>